<dbReference type="GO" id="GO:0005886">
    <property type="term" value="C:plasma membrane"/>
    <property type="evidence" value="ECO:0007669"/>
    <property type="project" value="TreeGrafter"/>
</dbReference>
<dbReference type="PROSITE" id="PS50887">
    <property type="entry name" value="GGDEF"/>
    <property type="match status" value="1"/>
</dbReference>
<accession>A0A6L6PHB2</accession>
<dbReference type="GO" id="GO:0043709">
    <property type="term" value="P:cell adhesion involved in single-species biofilm formation"/>
    <property type="evidence" value="ECO:0007669"/>
    <property type="project" value="TreeGrafter"/>
</dbReference>
<evidence type="ECO:0000256" key="2">
    <source>
        <dbReference type="ARBA" id="ARBA00034247"/>
    </source>
</evidence>
<reference evidence="5 6" key="1">
    <citation type="submission" date="2019-11" db="EMBL/GenBank/DDBJ databases">
        <title>Type strains purchased from KCTC, JCM and DSMZ.</title>
        <authorList>
            <person name="Lu H."/>
        </authorList>
    </citation>
    <scope>NUCLEOTIDE SEQUENCE [LARGE SCALE GENOMIC DNA]</scope>
    <source>
        <strain evidence="5 6">KCTC 22382</strain>
    </source>
</reference>
<feature type="domain" description="GGDEF" evidence="4">
    <location>
        <begin position="73"/>
        <end position="203"/>
    </location>
</feature>
<dbReference type="GO" id="GO:1902201">
    <property type="term" value="P:negative regulation of bacterial-type flagellum-dependent cell motility"/>
    <property type="evidence" value="ECO:0007669"/>
    <property type="project" value="TreeGrafter"/>
</dbReference>
<dbReference type="InterPro" id="IPR050469">
    <property type="entry name" value="Diguanylate_Cyclase"/>
</dbReference>
<organism evidence="5 6">
    <name type="scientific">Duganella radicis</name>
    <dbReference type="NCBI Taxonomy" id="551988"/>
    <lineage>
        <taxon>Bacteria</taxon>
        <taxon>Pseudomonadati</taxon>
        <taxon>Pseudomonadota</taxon>
        <taxon>Betaproteobacteria</taxon>
        <taxon>Burkholderiales</taxon>
        <taxon>Oxalobacteraceae</taxon>
        <taxon>Telluria group</taxon>
        <taxon>Duganella</taxon>
    </lineage>
</organism>
<dbReference type="AlphaFoldDB" id="A0A6L6PHB2"/>
<comment type="caution">
    <text evidence="5">The sequence shown here is derived from an EMBL/GenBank/DDBJ whole genome shotgun (WGS) entry which is preliminary data.</text>
</comment>
<dbReference type="EMBL" id="WNKY01000011">
    <property type="protein sequence ID" value="MTV38373.1"/>
    <property type="molecule type" value="Genomic_DNA"/>
</dbReference>
<dbReference type="Proteomes" id="UP000475582">
    <property type="component" value="Unassembled WGS sequence"/>
</dbReference>
<gene>
    <name evidence="5" type="ORF">GM676_12365</name>
</gene>
<dbReference type="InterPro" id="IPR000160">
    <property type="entry name" value="GGDEF_dom"/>
</dbReference>
<name>A0A6L6PHB2_9BURK</name>
<protein>
    <recommendedName>
        <fullName evidence="1">diguanylate cyclase</fullName>
        <ecNumber evidence="1">2.7.7.65</ecNumber>
    </recommendedName>
</protein>
<dbReference type="EC" id="2.7.7.65" evidence="1"/>
<dbReference type="FunFam" id="3.30.70.270:FF:000001">
    <property type="entry name" value="Diguanylate cyclase domain protein"/>
    <property type="match status" value="1"/>
</dbReference>
<comment type="catalytic activity">
    <reaction evidence="2">
        <text>2 GTP = 3',3'-c-di-GMP + 2 diphosphate</text>
        <dbReference type="Rhea" id="RHEA:24898"/>
        <dbReference type="ChEBI" id="CHEBI:33019"/>
        <dbReference type="ChEBI" id="CHEBI:37565"/>
        <dbReference type="ChEBI" id="CHEBI:58805"/>
        <dbReference type="EC" id="2.7.7.65"/>
    </reaction>
</comment>
<dbReference type="InterPro" id="IPR029787">
    <property type="entry name" value="Nucleotide_cyclase"/>
</dbReference>
<evidence type="ECO:0000259" key="4">
    <source>
        <dbReference type="PROSITE" id="PS50887"/>
    </source>
</evidence>
<evidence type="ECO:0000313" key="6">
    <source>
        <dbReference type="Proteomes" id="UP000475582"/>
    </source>
</evidence>
<dbReference type="Pfam" id="PF00990">
    <property type="entry name" value="GGDEF"/>
    <property type="match status" value="1"/>
</dbReference>
<sequence>MWYVGDLSSGHWVTGFARLLGLILVVMSWGRFHEVSCLLGELSMVDSLTGLQNRRACLLRGQAEFARMHRTGEQLSLMFIDLDNFKTVNDQFGHKAGDRLLRMTAAELRRVLRHSDFAVRLGGDEFATILPGTDGAGGRSLAEIVHICLNRLFEIAGFDVSASVGVATFRAVPAHFEEVLQRGDELMYEIKRAGKDGVLQRDVE</sequence>
<evidence type="ECO:0000256" key="1">
    <source>
        <dbReference type="ARBA" id="ARBA00012528"/>
    </source>
</evidence>
<keyword evidence="3" id="KW-0812">Transmembrane</keyword>
<evidence type="ECO:0000256" key="3">
    <source>
        <dbReference type="SAM" id="Phobius"/>
    </source>
</evidence>
<dbReference type="PANTHER" id="PTHR45138:SF9">
    <property type="entry name" value="DIGUANYLATE CYCLASE DGCM-RELATED"/>
    <property type="match status" value="1"/>
</dbReference>
<dbReference type="OrthoDB" id="9813903at2"/>
<evidence type="ECO:0000313" key="5">
    <source>
        <dbReference type="EMBL" id="MTV38373.1"/>
    </source>
</evidence>
<dbReference type="PANTHER" id="PTHR45138">
    <property type="entry name" value="REGULATORY COMPONENTS OF SENSORY TRANSDUCTION SYSTEM"/>
    <property type="match status" value="1"/>
</dbReference>
<keyword evidence="3" id="KW-1133">Transmembrane helix</keyword>
<dbReference type="CDD" id="cd01949">
    <property type="entry name" value="GGDEF"/>
    <property type="match status" value="1"/>
</dbReference>
<keyword evidence="3" id="KW-0472">Membrane</keyword>
<proteinExistence type="predicted"/>
<keyword evidence="6" id="KW-1185">Reference proteome</keyword>
<dbReference type="SMART" id="SM00267">
    <property type="entry name" value="GGDEF"/>
    <property type="match status" value="1"/>
</dbReference>
<dbReference type="NCBIfam" id="TIGR00254">
    <property type="entry name" value="GGDEF"/>
    <property type="match status" value="1"/>
</dbReference>
<dbReference type="Gene3D" id="3.30.70.270">
    <property type="match status" value="1"/>
</dbReference>
<dbReference type="GO" id="GO:0052621">
    <property type="term" value="F:diguanylate cyclase activity"/>
    <property type="evidence" value="ECO:0007669"/>
    <property type="project" value="UniProtKB-EC"/>
</dbReference>
<feature type="transmembrane region" description="Helical" evidence="3">
    <location>
        <begin position="12"/>
        <end position="30"/>
    </location>
</feature>
<dbReference type="SUPFAM" id="SSF55073">
    <property type="entry name" value="Nucleotide cyclase"/>
    <property type="match status" value="1"/>
</dbReference>
<dbReference type="InterPro" id="IPR043128">
    <property type="entry name" value="Rev_trsase/Diguanyl_cyclase"/>
</dbReference>